<dbReference type="STRING" id="2656787.A0A370TGN7"/>
<comment type="caution">
    <text evidence="6">The sequence shown here is derived from an EMBL/GenBank/DDBJ whole genome shotgun (WGS) entry which is preliminary data.</text>
</comment>
<dbReference type="SUPFAM" id="SSF144232">
    <property type="entry name" value="HIT/MYND zinc finger-like"/>
    <property type="match status" value="1"/>
</dbReference>
<dbReference type="Pfam" id="PF01753">
    <property type="entry name" value="zf-MYND"/>
    <property type="match status" value="1"/>
</dbReference>
<dbReference type="PROSITE" id="PS50865">
    <property type="entry name" value="ZF_MYND_2"/>
    <property type="match status" value="1"/>
</dbReference>
<dbReference type="AlphaFoldDB" id="A0A370TGN7"/>
<dbReference type="RefSeq" id="XP_031867332.1">
    <property type="nucleotide sequence ID" value="XM_032016101.1"/>
</dbReference>
<dbReference type="InterPro" id="IPR002893">
    <property type="entry name" value="Znf_MYND"/>
</dbReference>
<keyword evidence="7" id="KW-1185">Reference proteome</keyword>
<protein>
    <recommendedName>
        <fullName evidence="5">MYND-type domain-containing protein</fullName>
    </recommendedName>
</protein>
<keyword evidence="1" id="KW-0479">Metal-binding</keyword>
<evidence type="ECO:0000313" key="7">
    <source>
        <dbReference type="Proteomes" id="UP000254866"/>
    </source>
</evidence>
<name>A0A370TGN7_9HELO</name>
<evidence type="ECO:0000256" key="2">
    <source>
        <dbReference type="ARBA" id="ARBA00022771"/>
    </source>
</evidence>
<evidence type="ECO:0000256" key="4">
    <source>
        <dbReference type="PROSITE-ProRule" id="PRU00134"/>
    </source>
</evidence>
<dbReference type="GeneID" id="43600327"/>
<evidence type="ECO:0000259" key="5">
    <source>
        <dbReference type="PROSITE" id="PS50865"/>
    </source>
</evidence>
<dbReference type="Proteomes" id="UP000254866">
    <property type="component" value="Unassembled WGS sequence"/>
</dbReference>
<gene>
    <name evidence="6" type="ORF">BP5553_07478</name>
</gene>
<accession>A0A370TGN7</accession>
<organism evidence="6 7">
    <name type="scientific">Venustampulla echinocandica</name>
    <dbReference type="NCBI Taxonomy" id="2656787"/>
    <lineage>
        <taxon>Eukaryota</taxon>
        <taxon>Fungi</taxon>
        <taxon>Dikarya</taxon>
        <taxon>Ascomycota</taxon>
        <taxon>Pezizomycotina</taxon>
        <taxon>Leotiomycetes</taxon>
        <taxon>Helotiales</taxon>
        <taxon>Pleuroascaceae</taxon>
        <taxon>Venustampulla</taxon>
    </lineage>
</organism>
<reference evidence="6 7" key="1">
    <citation type="journal article" date="2018" name="IMA Fungus">
        <title>IMA Genome-F 9: Draft genome sequence of Annulohypoxylon stygium, Aspergillus mulundensis, Berkeleyomyces basicola (syn. Thielaviopsis basicola), Ceratocystis smalleyi, two Cercospora beticola strains, Coleophoma cylindrospora, Fusarium fracticaudum, Phialophora cf. hyalina, and Morchella septimelata.</title>
        <authorList>
            <person name="Wingfield B.D."/>
            <person name="Bills G.F."/>
            <person name="Dong Y."/>
            <person name="Huang W."/>
            <person name="Nel W.J."/>
            <person name="Swalarsk-Parry B.S."/>
            <person name="Vaghefi N."/>
            <person name="Wilken P.M."/>
            <person name="An Z."/>
            <person name="de Beer Z.W."/>
            <person name="De Vos L."/>
            <person name="Chen L."/>
            <person name="Duong T.A."/>
            <person name="Gao Y."/>
            <person name="Hammerbacher A."/>
            <person name="Kikkert J.R."/>
            <person name="Li Y."/>
            <person name="Li H."/>
            <person name="Li K."/>
            <person name="Li Q."/>
            <person name="Liu X."/>
            <person name="Ma X."/>
            <person name="Naidoo K."/>
            <person name="Pethybridge S.J."/>
            <person name="Sun J."/>
            <person name="Steenkamp E.T."/>
            <person name="van der Nest M.A."/>
            <person name="van Wyk S."/>
            <person name="Wingfield M.J."/>
            <person name="Xiong C."/>
            <person name="Yue Q."/>
            <person name="Zhang X."/>
        </authorList>
    </citation>
    <scope>NUCLEOTIDE SEQUENCE [LARGE SCALE GENOMIC DNA]</scope>
    <source>
        <strain evidence="6 7">BP 5553</strain>
    </source>
</reference>
<evidence type="ECO:0000256" key="3">
    <source>
        <dbReference type="ARBA" id="ARBA00022833"/>
    </source>
</evidence>
<keyword evidence="3" id="KW-0862">Zinc</keyword>
<sequence length="278" mass="30859">MAPPTFPNGMSLHTIGFAALKYPALPPPPVNVPLSNQVGVLQHLPRTAQNHALAQIASQYLTALLEYQTSDDPTLHDPSLPQYYFSTAICLLNFLNSNPDVCKRVAAYPTLVNGVIEKFLLPDFLDDMKKVERPGGAHFPPATFDADFGSLLQFLSTMLLYTAEIESLHPRIKELIPNLRTWKKTYRHSPVRTISNAAERLVDQIQGMDPTSIAKIRTMQEDSLVCGVSSCKVGAPGLTVCAVCRIQRYCGREHQKMDWKHHKHICNKGLQEPATATS</sequence>
<evidence type="ECO:0000256" key="1">
    <source>
        <dbReference type="ARBA" id="ARBA00022723"/>
    </source>
</evidence>
<dbReference type="PROSITE" id="PS01360">
    <property type="entry name" value="ZF_MYND_1"/>
    <property type="match status" value="1"/>
</dbReference>
<dbReference type="EMBL" id="NPIC01000007">
    <property type="protein sequence ID" value="RDL34350.1"/>
    <property type="molecule type" value="Genomic_DNA"/>
</dbReference>
<evidence type="ECO:0000313" key="6">
    <source>
        <dbReference type="EMBL" id="RDL34350.1"/>
    </source>
</evidence>
<proteinExistence type="predicted"/>
<dbReference type="Gene3D" id="6.10.140.2220">
    <property type="match status" value="1"/>
</dbReference>
<dbReference type="GO" id="GO:0008270">
    <property type="term" value="F:zinc ion binding"/>
    <property type="evidence" value="ECO:0007669"/>
    <property type="project" value="UniProtKB-KW"/>
</dbReference>
<keyword evidence="2 4" id="KW-0863">Zinc-finger</keyword>
<dbReference type="OrthoDB" id="432970at2759"/>
<feature type="domain" description="MYND-type" evidence="5">
    <location>
        <begin position="223"/>
        <end position="266"/>
    </location>
</feature>